<name>A0A225ARZ7_TALAT</name>
<dbReference type="PANTHER" id="PTHR13605:SF4">
    <property type="entry name" value="ER MEMBRANE PROTEIN COMPLEX SUBUNIT 7"/>
    <property type="match status" value="1"/>
</dbReference>
<dbReference type="OrthoDB" id="27095at2759"/>
<keyword evidence="2" id="KW-0812">Transmembrane</keyword>
<dbReference type="RefSeq" id="XP_020117336.1">
    <property type="nucleotide sequence ID" value="XM_020262607.1"/>
</dbReference>
<evidence type="ECO:0000256" key="3">
    <source>
        <dbReference type="ARBA" id="ARBA00022729"/>
    </source>
</evidence>
<evidence type="ECO:0000313" key="9">
    <source>
        <dbReference type="EMBL" id="OKL57215.1"/>
    </source>
</evidence>
<dbReference type="InterPro" id="IPR019008">
    <property type="entry name" value="Beta_sandwich_EMC7"/>
</dbReference>
<dbReference type="EMBL" id="LFMY01000012">
    <property type="protein sequence ID" value="OKL57215.1"/>
    <property type="molecule type" value="Genomic_DNA"/>
</dbReference>
<keyword evidence="4" id="KW-1133">Transmembrane helix</keyword>
<proteinExistence type="predicted"/>
<comment type="caution">
    <text evidence="9">The sequence shown here is derived from an EMBL/GenBank/DDBJ whole genome shotgun (WGS) entry which is preliminary data.</text>
</comment>
<evidence type="ECO:0000256" key="6">
    <source>
        <dbReference type="SAM" id="MobiDB-lite"/>
    </source>
</evidence>
<dbReference type="Pfam" id="PF09430">
    <property type="entry name" value="EMC7_beta-sandw"/>
    <property type="match status" value="1"/>
</dbReference>
<feature type="region of interest" description="Disordered" evidence="6">
    <location>
        <begin position="200"/>
        <end position="271"/>
    </location>
</feature>
<evidence type="ECO:0000313" key="10">
    <source>
        <dbReference type="Proteomes" id="UP000214365"/>
    </source>
</evidence>
<evidence type="ECO:0000256" key="2">
    <source>
        <dbReference type="ARBA" id="ARBA00022692"/>
    </source>
</evidence>
<evidence type="ECO:0000256" key="4">
    <source>
        <dbReference type="ARBA" id="ARBA00022989"/>
    </source>
</evidence>
<evidence type="ECO:0000256" key="5">
    <source>
        <dbReference type="ARBA" id="ARBA00023136"/>
    </source>
</evidence>
<sequence length="271" mass="29169">MKTLTIAALLSSFSILQTAASSSLTVQIPPNNILPNPHVLPPNTHATLTTLPQSQSQQQQQQQHIISAPLTHTAEFHFSDLPSSENSESYLLDIRSKEYIFAPYRVDIAADGSVLGIWETFRGNQWENRGMERYTKLKGQEHHDVTVQAHVVARRGFYEIRPKFSPLDLFKNPMILLSVFALVATLGIPKLLENMDPEMREEFEKQSRSSPLSSARQAAVAGGAPGGGGAPGFDLAGWMAGTAPSPLGPGSTGAAAAAASGRESGAGARRR</sequence>
<dbReference type="InterPro" id="IPR039163">
    <property type="entry name" value="EMC7"/>
</dbReference>
<gene>
    <name evidence="9" type="ORF">UA08_07686</name>
</gene>
<accession>A0A225ARZ7</accession>
<protein>
    <recommendedName>
        <fullName evidence="8">ER membrane protein complex subunit 7 beta-sandwich domain-containing protein</fullName>
    </recommendedName>
</protein>
<feature type="chain" id="PRO_5013188983" description="ER membrane protein complex subunit 7 beta-sandwich domain-containing protein" evidence="7">
    <location>
        <begin position="21"/>
        <end position="271"/>
    </location>
</feature>
<organism evidence="9 10">
    <name type="scientific">Talaromyces atroroseus</name>
    <dbReference type="NCBI Taxonomy" id="1441469"/>
    <lineage>
        <taxon>Eukaryota</taxon>
        <taxon>Fungi</taxon>
        <taxon>Dikarya</taxon>
        <taxon>Ascomycota</taxon>
        <taxon>Pezizomycotina</taxon>
        <taxon>Eurotiomycetes</taxon>
        <taxon>Eurotiomycetidae</taxon>
        <taxon>Eurotiales</taxon>
        <taxon>Trichocomaceae</taxon>
        <taxon>Talaromyces</taxon>
        <taxon>Talaromyces sect. Trachyspermi</taxon>
    </lineage>
</organism>
<feature type="signal peptide" evidence="7">
    <location>
        <begin position="1"/>
        <end position="20"/>
    </location>
</feature>
<dbReference type="STRING" id="1441469.A0A225ARZ7"/>
<evidence type="ECO:0000256" key="1">
    <source>
        <dbReference type="ARBA" id="ARBA00004167"/>
    </source>
</evidence>
<feature type="compositionally biased region" description="Low complexity" evidence="6">
    <location>
        <begin position="240"/>
        <end position="271"/>
    </location>
</feature>
<dbReference type="PANTHER" id="PTHR13605">
    <property type="entry name" value="ER MEMBRANE PROTEIN COMPLEX SUBUNIT 7"/>
    <property type="match status" value="1"/>
</dbReference>
<reference evidence="9 10" key="1">
    <citation type="submission" date="2015-06" db="EMBL/GenBank/DDBJ databases">
        <title>Talaromyces atroroseus IBT 11181 draft genome.</title>
        <authorList>
            <person name="Rasmussen K.B."/>
            <person name="Rasmussen S."/>
            <person name="Petersen B."/>
            <person name="Sicheritz-Ponten T."/>
            <person name="Mortensen U.H."/>
            <person name="Thrane U."/>
        </authorList>
    </citation>
    <scope>NUCLEOTIDE SEQUENCE [LARGE SCALE GENOMIC DNA]</scope>
    <source>
        <strain evidence="9 10">IBT 11181</strain>
    </source>
</reference>
<evidence type="ECO:0000256" key="7">
    <source>
        <dbReference type="SAM" id="SignalP"/>
    </source>
</evidence>
<dbReference type="GO" id="GO:0072546">
    <property type="term" value="C:EMC complex"/>
    <property type="evidence" value="ECO:0007669"/>
    <property type="project" value="TreeGrafter"/>
</dbReference>
<dbReference type="AlphaFoldDB" id="A0A225ARZ7"/>
<feature type="domain" description="ER membrane protein complex subunit 7 beta-sandwich" evidence="8">
    <location>
        <begin position="36"/>
        <end position="177"/>
    </location>
</feature>
<keyword evidence="10" id="KW-1185">Reference proteome</keyword>
<keyword evidence="3 7" id="KW-0732">Signal</keyword>
<dbReference type="Proteomes" id="UP000214365">
    <property type="component" value="Unassembled WGS sequence"/>
</dbReference>
<dbReference type="GeneID" id="31007442"/>
<comment type="subcellular location">
    <subcellularLocation>
        <location evidence="1">Membrane</location>
        <topology evidence="1">Single-pass membrane protein</topology>
    </subcellularLocation>
</comment>
<keyword evidence="5" id="KW-0472">Membrane</keyword>
<evidence type="ECO:0000259" key="8">
    <source>
        <dbReference type="Pfam" id="PF09430"/>
    </source>
</evidence>